<evidence type="ECO:0000313" key="1">
    <source>
        <dbReference type="EMBL" id="QDH46712.1"/>
    </source>
</evidence>
<keyword evidence="2" id="KW-1185">Reference proteome</keyword>
<name>A0A514A0F9_9CAUD</name>
<protein>
    <submittedName>
        <fullName evidence="1">Uncharacterized protein</fullName>
    </submittedName>
</protein>
<accession>A0A514A0F9</accession>
<evidence type="ECO:0000313" key="2">
    <source>
        <dbReference type="Proteomes" id="UP000318298"/>
    </source>
</evidence>
<reference evidence="1 2" key="1">
    <citation type="submission" date="2019-04" db="EMBL/GenBank/DDBJ databases">
        <title>Novel bacteriophages capable of disrupting biofilms from clinical strains of Aeromonas hydrophila with intrinsic antibiotic resistance.</title>
        <authorList>
            <person name="Kabwe M."/>
            <person name="Brown T.L."/>
            <person name="Speirs L."/>
            <person name="Ku H."/>
            <person name="Leach M."/>
            <person name="Chan H.T."/>
            <person name="Petrovski S."/>
            <person name="Lock P."/>
            <person name="Tucci J."/>
        </authorList>
    </citation>
    <scope>NUCLEOTIDE SEQUENCE [LARGE SCALE GENOMIC DNA]</scope>
</reference>
<dbReference type="Proteomes" id="UP000318298">
    <property type="component" value="Segment"/>
</dbReference>
<dbReference type="EMBL" id="MK838113">
    <property type="protein sequence ID" value="QDH46712.1"/>
    <property type="molecule type" value="Genomic_DNA"/>
</dbReference>
<proteinExistence type="predicted"/>
<sequence length="67" mass="7413">MKFDKRHLVVLLLASSAIGCARSSPPPAFCAVALPIYVAEEDQFTDKTADQILEHNLIGQRLCKWGQ</sequence>
<gene>
    <name evidence="1" type="ORF">LAh7_45</name>
</gene>
<dbReference type="PROSITE" id="PS51257">
    <property type="entry name" value="PROKAR_LIPOPROTEIN"/>
    <property type="match status" value="1"/>
</dbReference>
<organism evidence="1 2">
    <name type="scientific">Aeromonas phage LAh_7</name>
    <dbReference type="NCBI Taxonomy" id="2591031"/>
    <lineage>
        <taxon>Viruses</taxon>
        <taxon>Duplodnaviria</taxon>
        <taxon>Heunggongvirae</taxon>
        <taxon>Uroviricota</taxon>
        <taxon>Caudoviricetes</taxon>
        <taxon>Casjensviridae</taxon>
        <taxon>Sharonstreetvirus</taxon>
        <taxon>Sharonstreetvirus LAh7</taxon>
    </lineage>
</organism>